<proteinExistence type="predicted"/>
<keyword evidence="2" id="KW-1185">Reference proteome</keyword>
<dbReference type="Pfam" id="PF09837">
    <property type="entry name" value="DUF2064"/>
    <property type="match status" value="1"/>
</dbReference>
<dbReference type="Proteomes" id="UP000185999">
    <property type="component" value="Unassembled WGS sequence"/>
</dbReference>
<dbReference type="RefSeq" id="WP_054340345.1">
    <property type="nucleotide sequence ID" value="NZ_FTOE01000005.1"/>
</dbReference>
<gene>
    <name evidence="1" type="ORF">SAMN05421760_105193</name>
</gene>
<protein>
    <recommendedName>
        <fullName evidence="3">Glycosyltransferase</fullName>
    </recommendedName>
</protein>
<dbReference type="Gene3D" id="3.90.550.10">
    <property type="entry name" value="Spore Coat Polysaccharide Biosynthesis Protein SpsA, Chain A"/>
    <property type="match status" value="1"/>
</dbReference>
<dbReference type="PANTHER" id="PTHR36529">
    <property type="entry name" value="SLL1095 PROTEIN"/>
    <property type="match status" value="1"/>
</dbReference>
<dbReference type="STRING" id="619304.SAMN05421760_105193"/>
<evidence type="ECO:0008006" key="3">
    <source>
        <dbReference type="Google" id="ProtNLM"/>
    </source>
</evidence>
<dbReference type="InterPro" id="IPR029044">
    <property type="entry name" value="Nucleotide-diphossugar_trans"/>
</dbReference>
<dbReference type="EMBL" id="FTOE01000005">
    <property type="protein sequence ID" value="SIS81438.1"/>
    <property type="molecule type" value="Genomic_DNA"/>
</dbReference>
<dbReference type="AlphaFoldDB" id="A0A1N7M5S2"/>
<dbReference type="InterPro" id="IPR018641">
    <property type="entry name" value="Trfase_1_rSAM/seldom-assoc"/>
</dbReference>
<sequence>MSMPLIIFAKAPKPGAVKTRLIPALGAEGAACLYERLLEHTIQQAVSSACFPVYLYTPDGLDHPFIQKMLSQYLLIHRHQQGADLGERMCKALSECEHGALLIGSDCPAINMDMLERCSYALNTHEAVFLPAVDGGYTLVGLKQADIDLRDAGVEMPYYRLFEGIEWSTDQVMEQTRERLEQLSISWVEPAVLWDVDQPEDLKRLAQQFPELFP</sequence>
<accession>A0A1N7M5S2</accession>
<dbReference type="SUPFAM" id="SSF53448">
    <property type="entry name" value="Nucleotide-diphospho-sugar transferases"/>
    <property type="match status" value="1"/>
</dbReference>
<name>A0A1N7M5S2_9GAMM</name>
<dbReference type="PANTHER" id="PTHR36529:SF1">
    <property type="entry name" value="GLYCOSYLTRANSFERASE"/>
    <property type="match status" value="1"/>
</dbReference>
<dbReference type="NCBIfam" id="TIGR04282">
    <property type="entry name" value="glyco_like_cofC"/>
    <property type="match status" value="1"/>
</dbReference>
<organism evidence="1 2">
    <name type="scientific">Neptunomonas antarctica</name>
    <dbReference type="NCBI Taxonomy" id="619304"/>
    <lineage>
        <taxon>Bacteria</taxon>
        <taxon>Pseudomonadati</taxon>
        <taxon>Pseudomonadota</taxon>
        <taxon>Gammaproteobacteria</taxon>
        <taxon>Oceanospirillales</taxon>
        <taxon>Oceanospirillaceae</taxon>
        <taxon>Neptunomonas</taxon>
    </lineage>
</organism>
<reference evidence="2" key="1">
    <citation type="submission" date="2017-01" db="EMBL/GenBank/DDBJ databases">
        <authorList>
            <person name="Varghese N."/>
            <person name="Submissions S."/>
        </authorList>
    </citation>
    <scope>NUCLEOTIDE SEQUENCE [LARGE SCALE GENOMIC DNA]</scope>
    <source>
        <strain evidence="2">DSM 22306</strain>
    </source>
</reference>
<evidence type="ECO:0000313" key="1">
    <source>
        <dbReference type="EMBL" id="SIS81438.1"/>
    </source>
</evidence>
<evidence type="ECO:0000313" key="2">
    <source>
        <dbReference type="Proteomes" id="UP000185999"/>
    </source>
</evidence>